<accession>A0ABY2TM00</accession>
<comment type="caution">
    <text evidence="1">The sequence shown here is derived from an EMBL/GenBank/DDBJ whole genome shotgun (WGS) entry which is preliminary data.</text>
</comment>
<reference evidence="1 2" key="1">
    <citation type="journal article" date="2019" name="Anaerobe">
        <title>Brachyspira catarrhinii sp. nov., an anaerobic intestinal spirochaete isolated from vervet monkeys may have been misidentified as Brachyspira aalborgi in previous studies.</title>
        <authorList>
            <person name="Phillips N.D."/>
            <person name="La T."/>
            <person name="Hampson D.J."/>
        </authorList>
    </citation>
    <scope>NUCLEOTIDE SEQUENCE [LARGE SCALE GENOMIC DNA]</scope>
    <source>
        <strain evidence="1 2">Z12</strain>
    </source>
</reference>
<keyword evidence="2" id="KW-1185">Reference proteome</keyword>
<dbReference type="EMBL" id="SJDU01000664">
    <property type="protein sequence ID" value="TKZ23655.1"/>
    <property type="molecule type" value="Genomic_DNA"/>
</dbReference>
<evidence type="ECO:0008006" key="3">
    <source>
        <dbReference type="Google" id="ProtNLM"/>
    </source>
</evidence>
<protein>
    <recommendedName>
        <fullName evidence="3">DUF1456 family protein</fullName>
    </recommendedName>
</protein>
<sequence>MKEKITVILIDNNINEDVFIKAVRKFGFKTVRNYDLNKSTFDNDNLKFTLIKKKDKFNIIIDNPDSNALANPMGDCVNNIVNFLLENKALNEEELIKREIVLDKKKIASMPSGANVQKMITKKDKNIIDIYDFPEDYSIDTDDIIESISGIENEEPNQFLPIMNSSILGGKKDNQINIKSYENAVKYFVKYIFEEYEKELDS</sequence>
<name>A0ABY2TM00_9SPIR</name>
<organism evidence="1 2">
    <name type="scientific">Brachyspira catarrhinii</name>
    <dbReference type="NCBI Taxonomy" id="2528966"/>
    <lineage>
        <taxon>Bacteria</taxon>
        <taxon>Pseudomonadati</taxon>
        <taxon>Spirochaetota</taxon>
        <taxon>Spirochaetia</taxon>
        <taxon>Brachyspirales</taxon>
        <taxon>Brachyspiraceae</taxon>
        <taxon>Brachyspira</taxon>
    </lineage>
</organism>
<evidence type="ECO:0000313" key="2">
    <source>
        <dbReference type="Proteomes" id="UP000310168"/>
    </source>
</evidence>
<dbReference type="Proteomes" id="UP000310168">
    <property type="component" value="Unassembled WGS sequence"/>
</dbReference>
<evidence type="ECO:0000313" key="1">
    <source>
        <dbReference type="EMBL" id="TKZ23655.1"/>
    </source>
</evidence>
<proteinExistence type="predicted"/>
<gene>
    <name evidence="1" type="ORF">EZH24_12940</name>
</gene>
<dbReference type="RefSeq" id="WP_137999435.1">
    <property type="nucleotide sequence ID" value="NZ_SJDU01000664.1"/>
</dbReference>